<dbReference type="AlphaFoldDB" id="X0YEC7"/>
<keyword evidence="1" id="KW-1133">Transmembrane helix</keyword>
<dbReference type="EMBL" id="BARS01052776">
    <property type="protein sequence ID" value="GAG45597.1"/>
    <property type="molecule type" value="Genomic_DNA"/>
</dbReference>
<name>X0YEC7_9ZZZZ</name>
<feature type="non-terminal residue" evidence="2">
    <location>
        <position position="1"/>
    </location>
</feature>
<feature type="transmembrane region" description="Helical" evidence="1">
    <location>
        <begin position="82"/>
        <end position="108"/>
    </location>
</feature>
<gene>
    <name evidence="2" type="ORF">S01H1_78418</name>
</gene>
<evidence type="ECO:0008006" key="3">
    <source>
        <dbReference type="Google" id="ProtNLM"/>
    </source>
</evidence>
<comment type="caution">
    <text evidence="2">The sequence shown here is derived from an EMBL/GenBank/DDBJ whole genome shotgun (WGS) entry which is preliminary data.</text>
</comment>
<sequence length="230" mass="25445">AVRWGKETPKSLTNFFMPGAIVFAFGAVLLFYGMYVKGMTAVTGWRLLRAGSSVTLFAAFASLLTSVTVILTYLGMSYVEPAAAWIICIVTGLAGLDLIFSMITGMFVPRVPGAERLPHYYSRVLDMITSPGDILKTVADMVDYQFGFRVSETWFYGFLEKAIIPLIAFWVLTIYAFTCVVIIGPEEQGVLERFGKPRPQVLGSGFHLKLPWPIDVVYTFPAKAEGRIQA</sequence>
<accession>X0YEC7</accession>
<keyword evidence="1" id="KW-0472">Membrane</keyword>
<evidence type="ECO:0000256" key="1">
    <source>
        <dbReference type="SAM" id="Phobius"/>
    </source>
</evidence>
<feature type="transmembrane region" description="Helical" evidence="1">
    <location>
        <begin position="162"/>
        <end position="183"/>
    </location>
</feature>
<reference evidence="2" key="1">
    <citation type="journal article" date="2014" name="Front. Microbiol.">
        <title>High frequency of phylogenetically diverse reductive dehalogenase-homologous genes in deep subseafloor sedimentary metagenomes.</title>
        <authorList>
            <person name="Kawai M."/>
            <person name="Futagami T."/>
            <person name="Toyoda A."/>
            <person name="Takaki Y."/>
            <person name="Nishi S."/>
            <person name="Hori S."/>
            <person name="Arai W."/>
            <person name="Tsubouchi T."/>
            <person name="Morono Y."/>
            <person name="Uchiyama I."/>
            <person name="Ito T."/>
            <person name="Fujiyama A."/>
            <person name="Inagaki F."/>
            <person name="Takami H."/>
        </authorList>
    </citation>
    <scope>NUCLEOTIDE SEQUENCE</scope>
    <source>
        <strain evidence="2">Expedition CK06-06</strain>
    </source>
</reference>
<feature type="non-terminal residue" evidence="2">
    <location>
        <position position="230"/>
    </location>
</feature>
<keyword evidence="1" id="KW-0812">Transmembrane</keyword>
<feature type="transmembrane region" description="Helical" evidence="1">
    <location>
        <begin position="54"/>
        <end position="75"/>
    </location>
</feature>
<organism evidence="2">
    <name type="scientific">marine sediment metagenome</name>
    <dbReference type="NCBI Taxonomy" id="412755"/>
    <lineage>
        <taxon>unclassified sequences</taxon>
        <taxon>metagenomes</taxon>
        <taxon>ecological metagenomes</taxon>
    </lineage>
</organism>
<evidence type="ECO:0000313" key="2">
    <source>
        <dbReference type="EMBL" id="GAG45597.1"/>
    </source>
</evidence>
<protein>
    <recommendedName>
        <fullName evidence="3">Band 7 domain-containing protein</fullName>
    </recommendedName>
</protein>
<proteinExistence type="predicted"/>
<feature type="transmembrane region" description="Helical" evidence="1">
    <location>
        <begin position="12"/>
        <end position="34"/>
    </location>
</feature>